<dbReference type="InterPro" id="IPR027417">
    <property type="entry name" value="P-loop_NTPase"/>
</dbReference>
<reference evidence="12" key="1">
    <citation type="submission" date="2022-03" db="EMBL/GenBank/DDBJ databases">
        <authorList>
            <person name="Legras J.-L."/>
            <person name="Devillers H."/>
            <person name="Grondin C."/>
        </authorList>
    </citation>
    <scope>NUCLEOTIDE SEQUENCE</scope>
    <source>
        <strain evidence="12">CLIB 1423</strain>
    </source>
</reference>
<evidence type="ECO:0000256" key="4">
    <source>
        <dbReference type="ARBA" id="ARBA00022842"/>
    </source>
</evidence>
<feature type="region of interest" description="Disordered" evidence="11">
    <location>
        <begin position="1"/>
        <end position="66"/>
    </location>
</feature>
<evidence type="ECO:0000256" key="8">
    <source>
        <dbReference type="ARBA" id="ARBA00023288"/>
    </source>
</evidence>
<evidence type="ECO:0000256" key="9">
    <source>
        <dbReference type="PIRSR" id="PIRSR601019-1"/>
    </source>
</evidence>
<sequence length="528" mass="59136">MGSCMSKGPETTGSSIPNKNANAKRQQQKVALNGSASNIKTAQESSSSTGEKSTDIPSNTNGSVTDLNGAITAANASTNTSANTVAKPGVTNTTSSSSSTDKNVKVLLLGSGESGKSTIVKQMKIIHQNGYSKEEIYEYKPFVYRNVLECIKNIINAIIDLEPDLIKNENGLEAIKSKEEEIYKSNNNNNSKNKNNTNNNINEKLTQNDQTINEIENDDEGDALDENNEDLEVKGLDYDEKLNGTHTNSNNNNNNTNNTNNTKATKIIIPVLDYDELSDILDYELSMDTDEPFDQNIAKKIIHVYSKPEVQDFIKYQQGNFYLIDSTSYFLGDLERISEPDYMPSVNDILRTRKKTSGIFDFKFQMSSGLNIHMYDVGGQRSERKKWIHCFDNVTLIIFCVALSEYDQVLLEENSQNRLVESLTLFDSVVNSRWFSRTSIVLFLNKIDVFAEKLPYSPLENHFPDYTGGKNINKAAKYILWRFTQVNRSGLNIYPHVTQATDTSNIQLVFAAVKETILENLLRDSGLL</sequence>
<evidence type="ECO:0000256" key="3">
    <source>
        <dbReference type="ARBA" id="ARBA00022741"/>
    </source>
</evidence>
<dbReference type="OrthoDB" id="5817230at2759"/>
<feature type="compositionally biased region" description="Low complexity" evidence="11">
    <location>
        <begin position="244"/>
        <end position="261"/>
    </location>
</feature>
<dbReference type="Proteomes" id="UP000837801">
    <property type="component" value="Unassembled WGS sequence"/>
</dbReference>
<dbReference type="SUPFAM" id="SSF47895">
    <property type="entry name" value="Transducin (alpha subunit), insertion domain"/>
    <property type="match status" value="1"/>
</dbReference>
<dbReference type="GO" id="GO:0031683">
    <property type="term" value="F:G-protein beta/gamma-subunit complex binding"/>
    <property type="evidence" value="ECO:0007669"/>
    <property type="project" value="InterPro"/>
</dbReference>
<dbReference type="GO" id="GO:0005525">
    <property type="term" value="F:GTP binding"/>
    <property type="evidence" value="ECO:0007669"/>
    <property type="project" value="UniProtKB-KW"/>
</dbReference>
<dbReference type="GO" id="GO:0003924">
    <property type="term" value="F:GTPase activity"/>
    <property type="evidence" value="ECO:0007669"/>
    <property type="project" value="InterPro"/>
</dbReference>
<keyword evidence="7" id="KW-0807">Transducer</keyword>
<keyword evidence="13" id="KW-1185">Reference proteome</keyword>
<dbReference type="PRINTS" id="PR01241">
    <property type="entry name" value="GPROTEINAFNG"/>
</dbReference>
<keyword evidence="2 10" id="KW-0479">Metal-binding</keyword>
<evidence type="ECO:0000256" key="10">
    <source>
        <dbReference type="PIRSR" id="PIRSR601019-2"/>
    </source>
</evidence>
<proteinExistence type="predicted"/>
<dbReference type="CDD" id="cd00066">
    <property type="entry name" value="G-alpha"/>
    <property type="match status" value="1"/>
</dbReference>
<feature type="compositionally biased region" description="Low complexity" evidence="11">
    <location>
        <begin position="185"/>
        <end position="204"/>
    </location>
</feature>
<name>A0A9P0VY86_9ASCO</name>
<dbReference type="Gene3D" id="3.40.50.300">
    <property type="entry name" value="P-loop containing nucleotide triphosphate hydrolases"/>
    <property type="match status" value="2"/>
</dbReference>
<dbReference type="EMBL" id="CAKXYY010000007">
    <property type="protein sequence ID" value="CAH2352642.1"/>
    <property type="molecule type" value="Genomic_DNA"/>
</dbReference>
<evidence type="ECO:0000256" key="11">
    <source>
        <dbReference type="SAM" id="MobiDB-lite"/>
    </source>
</evidence>
<evidence type="ECO:0000256" key="2">
    <source>
        <dbReference type="ARBA" id="ARBA00022723"/>
    </source>
</evidence>
<evidence type="ECO:0000256" key="7">
    <source>
        <dbReference type="ARBA" id="ARBA00023224"/>
    </source>
</evidence>
<feature type="region of interest" description="Disordered" evidence="11">
    <location>
        <begin position="240"/>
        <end position="261"/>
    </location>
</feature>
<keyword evidence="6" id="KW-0564">Palmitate</keyword>
<feature type="binding site" evidence="9">
    <location>
        <begin position="350"/>
        <end position="356"/>
    </location>
    <ligand>
        <name>GTP</name>
        <dbReference type="ChEBI" id="CHEBI:37565"/>
    </ligand>
</feature>
<feature type="binding site" evidence="9">
    <location>
        <begin position="445"/>
        <end position="448"/>
    </location>
    <ligand>
        <name>GTP</name>
        <dbReference type="ChEBI" id="CHEBI:37565"/>
    </ligand>
</feature>
<dbReference type="GO" id="GO:0005737">
    <property type="term" value="C:cytoplasm"/>
    <property type="evidence" value="ECO:0007669"/>
    <property type="project" value="TreeGrafter"/>
</dbReference>
<feature type="compositionally biased region" description="Polar residues" evidence="11">
    <location>
        <begin position="9"/>
        <end position="66"/>
    </location>
</feature>
<keyword evidence="5 9" id="KW-0342">GTP-binding</keyword>
<dbReference type="PANTHER" id="PTHR10218">
    <property type="entry name" value="GTP-BINDING PROTEIN ALPHA SUBUNIT"/>
    <property type="match status" value="1"/>
</dbReference>
<gene>
    <name evidence="12" type="ORF">CLIB1423_07S04258</name>
</gene>
<dbReference type="SMART" id="SM00275">
    <property type="entry name" value="G_alpha"/>
    <property type="match status" value="1"/>
</dbReference>
<dbReference type="GO" id="GO:0010255">
    <property type="term" value="P:glucose mediated signaling pathway"/>
    <property type="evidence" value="ECO:0007669"/>
    <property type="project" value="UniProtKB-ARBA"/>
</dbReference>
<dbReference type="Pfam" id="PF00503">
    <property type="entry name" value="G-alpha"/>
    <property type="match status" value="1"/>
</dbReference>
<dbReference type="PROSITE" id="PS51882">
    <property type="entry name" value="G_ALPHA"/>
    <property type="match status" value="1"/>
</dbReference>
<dbReference type="InterPro" id="IPR002975">
    <property type="entry name" value="Fungi_Gprotein_alpha"/>
</dbReference>
<dbReference type="GO" id="GO:0005834">
    <property type="term" value="C:heterotrimeric G-protein complex"/>
    <property type="evidence" value="ECO:0007669"/>
    <property type="project" value="InterPro"/>
</dbReference>
<dbReference type="AlphaFoldDB" id="A0A9P0VY86"/>
<evidence type="ECO:0000256" key="1">
    <source>
        <dbReference type="ARBA" id="ARBA00022707"/>
    </source>
</evidence>
<dbReference type="PANTHER" id="PTHR10218:SF369">
    <property type="entry name" value="GUANINE NUCLEOTIDE-BINDING PROTEIN ALPHA-2 SUBUNIT"/>
    <property type="match status" value="1"/>
</dbReference>
<dbReference type="PRINTS" id="PR00318">
    <property type="entry name" value="GPROTEINA"/>
</dbReference>
<dbReference type="GO" id="GO:0046872">
    <property type="term" value="F:metal ion binding"/>
    <property type="evidence" value="ECO:0007669"/>
    <property type="project" value="UniProtKB-KW"/>
</dbReference>
<keyword evidence="3 9" id="KW-0547">Nucleotide-binding</keyword>
<protein>
    <submittedName>
        <fullName evidence="12">Guanine nucleotide-binding protein alpha-2 subunit</fullName>
    </submittedName>
</protein>
<feature type="binding site" evidence="9">
    <location>
        <position position="500"/>
    </location>
    <ligand>
        <name>GTP</name>
        <dbReference type="ChEBI" id="CHEBI:37565"/>
    </ligand>
</feature>
<keyword evidence="4 10" id="KW-0460">Magnesium</keyword>
<feature type="region of interest" description="Disordered" evidence="11">
    <location>
        <begin position="82"/>
        <end position="101"/>
    </location>
</feature>
<evidence type="ECO:0000256" key="5">
    <source>
        <dbReference type="ARBA" id="ARBA00023134"/>
    </source>
</evidence>
<dbReference type="GO" id="GO:0007189">
    <property type="term" value="P:adenylate cyclase-activating G protein-coupled receptor signaling pathway"/>
    <property type="evidence" value="ECO:0007669"/>
    <property type="project" value="TreeGrafter"/>
</dbReference>
<feature type="binding site" evidence="9">
    <location>
        <begin position="325"/>
        <end position="326"/>
    </location>
    <ligand>
        <name>GTP</name>
        <dbReference type="ChEBI" id="CHEBI:37565"/>
    </ligand>
</feature>
<accession>A0A9P0VY86</accession>
<dbReference type="InterPro" id="IPR011025">
    <property type="entry name" value="GproteinA_insert"/>
</dbReference>
<organism evidence="12 13">
    <name type="scientific">[Candida] railenensis</name>
    <dbReference type="NCBI Taxonomy" id="45579"/>
    <lineage>
        <taxon>Eukaryota</taxon>
        <taxon>Fungi</taxon>
        <taxon>Dikarya</taxon>
        <taxon>Ascomycota</taxon>
        <taxon>Saccharomycotina</taxon>
        <taxon>Pichiomycetes</taxon>
        <taxon>Debaryomycetaceae</taxon>
        <taxon>Kurtzmaniella</taxon>
    </lineage>
</organism>
<feature type="binding site" evidence="9">
    <location>
        <begin position="376"/>
        <end position="380"/>
    </location>
    <ligand>
        <name>GTP</name>
        <dbReference type="ChEBI" id="CHEBI:37565"/>
    </ligand>
</feature>
<keyword evidence="8" id="KW-0449">Lipoprotein</keyword>
<dbReference type="FunFam" id="3.40.50.300:FF:000181">
    <property type="entry name" value="Guanine nucleotide-binding protein subunit alpha"/>
    <property type="match status" value="1"/>
</dbReference>
<evidence type="ECO:0000313" key="12">
    <source>
        <dbReference type="EMBL" id="CAH2352642.1"/>
    </source>
</evidence>
<evidence type="ECO:0000256" key="6">
    <source>
        <dbReference type="ARBA" id="ARBA00023139"/>
    </source>
</evidence>
<dbReference type="GO" id="GO:0001664">
    <property type="term" value="F:G protein-coupled receptor binding"/>
    <property type="evidence" value="ECO:0007669"/>
    <property type="project" value="InterPro"/>
</dbReference>
<dbReference type="FunFam" id="3.40.50.300:FF:000692">
    <property type="entry name" value="Guanine nucleotide-binding protein subunit alpha"/>
    <property type="match status" value="1"/>
</dbReference>
<comment type="caution">
    <text evidence="12">The sequence shown here is derived from an EMBL/GenBank/DDBJ whole genome shotgun (WGS) entry which is preliminary data.</text>
</comment>
<feature type="region of interest" description="Disordered" evidence="11">
    <location>
        <begin position="185"/>
        <end position="210"/>
    </location>
</feature>
<dbReference type="InterPro" id="IPR001019">
    <property type="entry name" value="Gprotein_alpha_su"/>
</dbReference>
<keyword evidence="1" id="KW-0519">Myristate</keyword>
<evidence type="ECO:0000313" key="13">
    <source>
        <dbReference type="Proteomes" id="UP000837801"/>
    </source>
</evidence>
<feature type="binding site" evidence="10">
    <location>
        <position position="117"/>
    </location>
    <ligand>
        <name>Mg(2+)</name>
        <dbReference type="ChEBI" id="CHEBI:18420"/>
    </ligand>
</feature>
<feature type="binding site" evidence="9">
    <location>
        <begin position="113"/>
        <end position="118"/>
    </location>
    <ligand>
        <name>GTP</name>
        <dbReference type="ChEBI" id="CHEBI:37565"/>
    </ligand>
</feature>
<dbReference type="SUPFAM" id="SSF52540">
    <property type="entry name" value="P-loop containing nucleoside triphosphate hydrolases"/>
    <property type="match status" value="1"/>
</dbReference>
<feature type="binding site" evidence="10">
    <location>
        <position position="356"/>
    </location>
    <ligand>
        <name>Mg(2+)</name>
        <dbReference type="ChEBI" id="CHEBI:18420"/>
    </ligand>
</feature>